<dbReference type="Proteomes" id="UP000635071">
    <property type="component" value="Unassembled WGS sequence"/>
</dbReference>
<proteinExistence type="predicted"/>
<evidence type="ECO:0000256" key="1">
    <source>
        <dbReference type="SAM" id="SignalP"/>
    </source>
</evidence>
<dbReference type="EMBL" id="BMJM01000001">
    <property type="protein sequence ID" value="GGD98290.1"/>
    <property type="molecule type" value="Genomic_DNA"/>
</dbReference>
<accession>A0A917E3M1</accession>
<evidence type="ECO:0000313" key="3">
    <source>
        <dbReference type="EMBL" id="GGD98290.1"/>
    </source>
</evidence>
<keyword evidence="4" id="KW-1185">Reference proteome</keyword>
<dbReference type="AlphaFoldDB" id="A0A917E3M1"/>
<feature type="chain" id="PRO_5037493954" description="Ice-binding protein C-terminal domain-containing protein" evidence="1">
    <location>
        <begin position="24"/>
        <end position="179"/>
    </location>
</feature>
<protein>
    <recommendedName>
        <fullName evidence="2">Ice-binding protein C-terminal domain-containing protein</fullName>
    </recommendedName>
</protein>
<feature type="domain" description="Ice-binding protein C-terminal" evidence="2">
    <location>
        <begin position="150"/>
        <end position="174"/>
    </location>
</feature>
<feature type="signal peptide" evidence="1">
    <location>
        <begin position="1"/>
        <end position="23"/>
    </location>
</feature>
<organism evidence="3 4">
    <name type="scientific">Sandarakinorhabdus glacialis</name>
    <dbReference type="NCBI Taxonomy" id="1614636"/>
    <lineage>
        <taxon>Bacteria</taxon>
        <taxon>Pseudomonadati</taxon>
        <taxon>Pseudomonadota</taxon>
        <taxon>Alphaproteobacteria</taxon>
        <taxon>Sphingomonadales</taxon>
        <taxon>Sphingosinicellaceae</taxon>
        <taxon>Sandarakinorhabdus</taxon>
    </lineage>
</organism>
<sequence length="179" mass="18664">MMKLVSIAAATAALALVATPAAAATLLGQTVGIQYIFPNTTTVYSDLGTNLVGTDGPTDGIGYFDLSFSDTSITADFKSEATWSGADFNGFRVYDVNDAITAITSVSLLSTNMVGLDLSRITFDANNIYVNWNGLAFNNDTIVTLGVNAAVPEPATWAMMIAGFGLVGAAMRRKAMLAA</sequence>
<evidence type="ECO:0000259" key="2">
    <source>
        <dbReference type="Pfam" id="PF07589"/>
    </source>
</evidence>
<dbReference type="RefSeq" id="WP_188760894.1">
    <property type="nucleotide sequence ID" value="NZ_BMJM01000001.1"/>
</dbReference>
<gene>
    <name evidence="3" type="ORF">GCM10011529_00410</name>
</gene>
<keyword evidence="1" id="KW-0732">Signal</keyword>
<dbReference type="Pfam" id="PF07589">
    <property type="entry name" value="PEP-CTERM"/>
    <property type="match status" value="1"/>
</dbReference>
<name>A0A917E3M1_9SPHN</name>
<dbReference type="NCBIfam" id="NF035944">
    <property type="entry name" value="PEPxxWA-CTERM"/>
    <property type="match status" value="1"/>
</dbReference>
<dbReference type="NCBIfam" id="TIGR02595">
    <property type="entry name" value="PEP_CTERM"/>
    <property type="match status" value="1"/>
</dbReference>
<evidence type="ECO:0000313" key="4">
    <source>
        <dbReference type="Proteomes" id="UP000635071"/>
    </source>
</evidence>
<reference evidence="3" key="1">
    <citation type="journal article" date="2014" name="Int. J. Syst. Evol. Microbiol.">
        <title>Complete genome sequence of Corynebacterium casei LMG S-19264T (=DSM 44701T), isolated from a smear-ripened cheese.</title>
        <authorList>
            <consortium name="US DOE Joint Genome Institute (JGI-PGF)"/>
            <person name="Walter F."/>
            <person name="Albersmeier A."/>
            <person name="Kalinowski J."/>
            <person name="Ruckert C."/>
        </authorList>
    </citation>
    <scope>NUCLEOTIDE SEQUENCE</scope>
    <source>
        <strain evidence="3">CGMCC 1.15519</strain>
    </source>
</reference>
<reference evidence="3" key="2">
    <citation type="submission" date="2020-09" db="EMBL/GenBank/DDBJ databases">
        <authorList>
            <person name="Sun Q."/>
            <person name="Zhou Y."/>
        </authorList>
    </citation>
    <scope>NUCLEOTIDE SEQUENCE</scope>
    <source>
        <strain evidence="3">CGMCC 1.15519</strain>
    </source>
</reference>
<dbReference type="InterPro" id="IPR013424">
    <property type="entry name" value="Ice-binding_C"/>
</dbReference>
<comment type="caution">
    <text evidence="3">The sequence shown here is derived from an EMBL/GenBank/DDBJ whole genome shotgun (WGS) entry which is preliminary data.</text>
</comment>